<protein>
    <submittedName>
        <fullName evidence="1">Uncharacterized protein</fullName>
    </submittedName>
</protein>
<organism evidence="1 2">
    <name type="scientific">Chondrus crispus</name>
    <name type="common">Carrageen Irish moss</name>
    <name type="synonym">Polymorpha crispa</name>
    <dbReference type="NCBI Taxonomy" id="2769"/>
    <lineage>
        <taxon>Eukaryota</taxon>
        <taxon>Rhodophyta</taxon>
        <taxon>Florideophyceae</taxon>
        <taxon>Rhodymeniophycidae</taxon>
        <taxon>Gigartinales</taxon>
        <taxon>Gigartinaceae</taxon>
        <taxon>Chondrus</taxon>
    </lineage>
</organism>
<sequence length="85" mass="9757">MSKQEGAEYLIWQGPANIQNNKRTCLVVSRSQRAMKESKYCKYCVVRACVLLWGLPSVNWHFFSHEAPLNANRLSPLPGDKKIHI</sequence>
<accession>R7QGQ6</accession>
<dbReference type="KEGG" id="ccp:CHC_T00005585001"/>
<reference evidence="2" key="1">
    <citation type="journal article" date="2013" name="Proc. Natl. Acad. Sci. U.S.A.">
        <title>Genome structure and metabolic features in the red seaweed Chondrus crispus shed light on evolution of the Archaeplastida.</title>
        <authorList>
            <person name="Collen J."/>
            <person name="Porcel B."/>
            <person name="Carre W."/>
            <person name="Ball S.G."/>
            <person name="Chaparro C."/>
            <person name="Tonon T."/>
            <person name="Barbeyron T."/>
            <person name="Michel G."/>
            <person name="Noel B."/>
            <person name="Valentin K."/>
            <person name="Elias M."/>
            <person name="Artiguenave F."/>
            <person name="Arun A."/>
            <person name="Aury J.M."/>
            <person name="Barbosa-Neto J.F."/>
            <person name="Bothwell J.H."/>
            <person name="Bouget F.Y."/>
            <person name="Brillet L."/>
            <person name="Cabello-Hurtado F."/>
            <person name="Capella-Gutierrez S."/>
            <person name="Charrier B."/>
            <person name="Cladiere L."/>
            <person name="Cock J.M."/>
            <person name="Coelho S.M."/>
            <person name="Colleoni C."/>
            <person name="Czjzek M."/>
            <person name="Da Silva C."/>
            <person name="Delage L."/>
            <person name="Denoeud F."/>
            <person name="Deschamps P."/>
            <person name="Dittami S.M."/>
            <person name="Gabaldon T."/>
            <person name="Gachon C.M."/>
            <person name="Groisillier A."/>
            <person name="Herve C."/>
            <person name="Jabbari K."/>
            <person name="Katinka M."/>
            <person name="Kloareg B."/>
            <person name="Kowalczyk N."/>
            <person name="Labadie K."/>
            <person name="Leblanc C."/>
            <person name="Lopez P.J."/>
            <person name="McLachlan D.H."/>
            <person name="Meslet-Cladiere L."/>
            <person name="Moustafa A."/>
            <person name="Nehr Z."/>
            <person name="Nyvall Collen P."/>
            <person name="Panaud O."/>
            <person name="Partensky F."/>
            <person name="Poulain J."/>
            <person name="Rensing S.A."/>
            <person name="Rousvoal S."/>
            <person name="Samson G."/>
            <person name="Symeonidi A."/>
            <person name="Weissenbach J."/>
            <person name="Zambounis A."/>
            <person name="Wincker P."/>
            <person name="Boyen C."/>
        </authorList>
    </citation>
    <scope>NUCLEOTIDE SEQUENCE [LARGE SCALE GENOMIC DNA]</scope>
    <source>
        <strain evidence="2">cv. Stackhouse</strain>
    </source>
</reference>
<proteinExistence type="predicted"/>
<dbReference type="AlphaFoldDB" id="R7QGQ6"/>
<name>R7QGQ6_CHOCR</name>
<dbReference type="EMBL" id="HG001807">
    <property type="protein sequence ID" value="CDF36933.1"/>
    <property type="molecule type" value="Genomic_DNA"/>
</dbReference>
<evidence type="ECO:0000313" key="2">
    <source>
        <dbReference type="Proteomes" id="UP000012073"/>
    </source>
</evidence>
<gene>
    <name evidence="1" type="ORF">CHC_T00005585001</name>
</gene>
<dbReference type="GeneID" id="17324456"/>
<dbReference type="RefSeq" id="XP_005716752.1">
    <property type="nucleotide sequence ID" value="XM_005716695.1"/>
</dbReference>
<evidence type="ECO:0000313" key="1">
    <source>
        <dbReference type="EMBL" id="CDF36933.1"/>
    </source>
</evidence>
<dbReference type="Gramene" id="CDF36933">
    <property type="protein sequence ID" value="CDF36933"/>
    <property type="gene ID" value="CHC_T00005585001"/>
</dbReference>
<keyword evidence="2" id="KW-1185">Reference proteome</keyword>
<dbReference type="Proteomes" id="UP000012073">
    <property type="component" value="Unassembled WGS sequence"/>
</dbReference>